<dbReference type="EnsemblPlants" id="TraesCS6B02G350200.1">
    <property type="protein sequence ID" value="TraesCS6B02G350200.1.cds1"/>
    <property type="gene ID" value="TraesCS6B02G350200"/>
</dbReference>
<dbReference type="AlphaFoldDB" id="A0A3B6PQY5"/>
<gene>
    <name evidence="3" type="primary">LOC123139479</name>
</gene>
<dbReference type="InterPro" id="IPR005174">
    <property type="entry name" value="KIB1-4_b-propeller"/>
</dbReference>
<dbReference type="InterPro" id="IPR011043">
    <property type="entry name" value="Gal_Oxase/kelch_b-propeller"/>
</dbReference>
<reference evidence="3" key="1">
    <citation type="submission" date="2018-08" db="EMBL/GenBank/DDBJ databases">
        <authorList>
            <person name="Rossello M."/>
        </authorList>
    </citation>
    <scope>NUCLEOTIDE SEQUENCE [LARGE SCALE GENOMIC DNA]</scope>
    <source>
        <strain evidence="3">cv. Chinese Spring</strain>
    </source>
</reference>
<dbReference type="Pfam" id="PF03478">
    <property type="entry name" value="Beta-prop_KIB1-4"/>
    <property type="match status" value="1"/>
</dbReference>
<dbReference type="Proteomes" id="UP000019116">
    <property type="component" value="Chromosome 6B"/>
</dbReference>
<evidence type="ECO:0000313" key="4">
    <source>
        <dbReference type="Proteomes" id="UP000019116"/>
    </source>
</evidence>
<dbReference type="OMA" id="TGAGHEM"/>
<organism evidence="3">
    <name type="scientific">Triticum aestivum</name>
    <name type="common">Wheat</name>
    <dbReference type="NCBI Taxonomy" id="4565"/>
    <lineage>
        <taxon>Eukaryota</taxon>
        <taxon>Viridiplantae</taxon>
        <taxon>Streptophyta</taxon>
        <taxon>Embryophyta</taxon>
        <taxon>Tracheophyta</taxon>
        <taxon>Spermatophyta</taxon>
        <taxon>Magnoliopsida</taxon>
        <taxon>Liliopsida</taxon>
        <taxon>Poales</taxon>
        <taxon>Poaceae</taxon>
        <taxon>BOP clade</taxon>
        <taxon>Pooideae</taxon>
        <taxon>Triticodae</taxon>
        <taxon>Triticeae</taxon>
        <taxon>Triticinae</taxon>
        <taxon>Triticum</taxon>
    </lineage>
</organism>
<name>A0A3B6PQY5_WHEAT</name>
<dbReference type="SUPFAM" id="SSF50965">
    <property type="entry name" value="Galactose oxidase, central domain"/>
    <property type="match status" value="1"/>
</dbReference>
<evidence type="ECO:0000259" key="2">
    <source>
        <dbReference type="Pfam" id="PF03478"/>
    </source>
</evidence>
<keyword evidence="1" id="KW-1133">Transmembrane helix</keyword>
<dbReference type="GeneID" id="123139479"/>
<dbReference type="PANTHER" id="PTHR33165">
    <property type="entry name" value="F-BOX DOMAIN CONTAINING PROTEIN-LIKE-RELATED"/>
    <property type="match status" value="1"/>
</dbReference>
<feature type="domain" description="KIB1-4 beta-propeller" evidence="2">
    <location>
        <begin position="74"/>
        <end position="300"/>
    </location>
</feature>
<dbReference type="PANTHER" id="PTHR33165:SF99">
    <property type="entry name" value="DUF295 DOMAIN-CONTAINING PROTEIN"/>
    <property type="match status" value="1"/>
</dbReference>
<feature type="transmembrane region" description="Helical" evidence="1">
    <location>
        <begin position="232"/>
        <end position="256"/>
    </location>
</feature>
<evidence type="ECO:0000313" key="3">
    <source>
        <dbReference type="EnsemblPlants" id="TraesCS6B02G350200.1.cds1"/>
    </source>
</evidence>
<dbReference type="Gramene" id="TraesCS6B03G0986800.1">
    <property type="protein sequence ID" value="TraesCS6B03G0986800.1.CDS1"/>
    <property type="gene ID" value="TraesCS6B03G0986800"/>
</dbReference>
<sequence>MSCWQSAPADIICDIGESLLDSNGHDSYVAMRYVCSLWRSAISSYQRLFVRAHRWIVLEEINEFSDCAVHRVLVNLSTGRMVKRRIPLLNDHVYVGSSDGLLILVEKSEPYFVKLWEPFTGYLVQFAAGIIHQQPSHFAVETHGVPRLFHAPGGLRNPQVMCYDVSNGNMEVRFGDMPVERVASMTAYKSDVFVLFHNRQLFKITGAGHEMHGEFILIHEAPTLAPSAMTHYLVVSGGGNLLIVVIGIAEILIFCVDVDLRTAVRIYNIGSQALFLSNTRCIAVNAENFPTVKENCVYQACISGYSGPCGIYEFSLTRPRKRKIYHQSFANEVTYALGGRPLSMWQVLIHYCLFRNKCRRPLSQV</sequence>
<keyword evidence="1" id="KW-0472">Membrane</keyword>
<accession>A0A3B6PQY5</accession>
<protein>
    <recommendedName>
        <fullName evidence="2">KIB1-4 beta-propeller domain-containing protein</fullName>
    </recommendedName>
</protein>
<evidence type="ECO:0000256" key="1">
    <source>
        <dbReference type="SAM" id="Phobius"/>
    </source>
</evidence>
<keyword evidence="4" id="KW-1185">Reference proteome</keyword>
<reference evidence="3" key="2">
    <citation type="submission" date="2018-10" db="UniProtKB">
        <authorList>
            <consortium name="EnsemblPlants"/>
        </authorList>
    </citation>
    <scope>IDENTIFICATION</scope>
</reference>
<dbReference type="RefSeq" id="XP_044415209.1">
    <property type="nucleotide sequence ID" value="XM_044559274.1"/>
</dbReference>
<proteinExistence type="predicted"/>
<dbReference type="Gramene" id="TraesCS6B02G350200.1">
    <property type="protein sequence ID" value="TraesCS6B02G350200.1.cds1"/>
    <property type="gene ID" value="TraesCS6B02G350200"/>
</dbReference>
<keyword evidence="1" id="KW-0812">Transmembrane</keyword>